<dbReference type="Pfam" id="PF01885">
    <property type="entry name" value="PTS_2-RNA"/>
    <property type="match status" value="1"/>
</dbReference>
<comment type="similarity">
    <text evidence="2">Belongs to the KptA/TPT1 family.</text>
</comment>
<evidence type="ECO:0000313" key="8">
    <source>
        <dbReference type="EMBL" id="KAK7207400.1"/>
    </source>
</evidence>
<dbReference type="PANTHER" id="PTHR12684:SF2">
    <property type="entry name" value="TRNA 2'-PHOSPHOTRANSFERASE 1"/>
    <property type="match status" value="1"/>
</dbReference>
<comment type="caution">
    <text evidence="8">The sequence shown here is derived from an EMBL/GenBank/DDBJ whole genome shotgun (WGS) entry which is preliminary data.</text>
</comment>
<dbReference type="InterPro" id="IPR002745">
    <property type="entry name" value="Ptrans_KptA/Tpt1"/>
</dbReference>
<comment type="function">
    <text evidence="1">Catalyzes the last step of tRNA splicing, the transfer of the splice junction 2'-phosphate from ligated tRNA to NAD to produce ADP-ribose 1''-2'' cyclic phosphate.</text>
</comment>
<protein>
    <recommendedName>
        <fullName evidence="3">2'-phosphotransferase</fullName>
        <ecNumber evidence="3">2.7.1.160</ecNumber>
    </recommendedName>
</protein>
<dbReference type="SUPFAM" id="SSF56399">
    <property type="entry name" value="ADP-ribosylation"/>
    <property type="match status" value="1"/>
</dbReference>
<reference evidence="8 9" key="1">
    <citation type="submission" date="2024-03" db="EMBL/GenBank/DDBJ databases">
        <title>Genome-scale model development and genomic sequencing of the oleaginous clade Lipomyces.</title>
        <authorList>
            <consortium name="Lawrence Berkeley National Laboratory"/>
            <person name="Czajka J.J."/>
            <person name="Han Y."/>
            <person name="Kim J."/>
            <person name="Mondo S.J."/>
            <person name="Hofstad B.A."/>
            <person name="Robles A."/>
            <person name="Haridas S."/>
            <person name="Riley R."/>
            <person name="LaButti K."/>
            <person name="Pangilinan J."/>
            <person name="Andreopoulos W."/>
            <person name="Lipzen A."/>
            <person name="Yan J."/>
            <person name="Wang M."/>
            <person name="Ng V."/>
            <person name="Grigoriev I.V."/>
            <person name="Spatafora J.W."/>
            <person name="Magnuson J.K."/>
            <person name="Baker S.E."/>
            <person name="Pomraning K.R."/>
        </authorList>
    </citation>
    <scope>NUCLEOTIDE SEQUENCE [LARGE SCALE GENOMIC DNA]</scope>
    <source>
        <strain evidence="8 9">Phaff 52-87</strain>
    </source>
</reference>
<evidence type="ECO:0000256" key="6">
    <source>
        <dbReference type="ARBA" id="ARBA00047949"/>
    </source>
</evidence>
<feature type="region of interest" description="Disordered" evidence="7">
    <location>
        <begin position="257"/>
        <end position="284"/>
    </location>
</feature>
<evidence type="ECO:0000256" key="3">
    <source>
        <dbReference type="ARBA" id="ARBA00012007"/>
    </source>
</evidence>
<dbReference type="GeneID" id="90035857"/>
<dbReference type="EC" id="2.7.1.160" evidence="3"/>
<gene>
    <name evidence="8" type="ORF">BZA70DRAFT_235607</name>
</gene>
<name>A0ABR1FC45_9ASCO</name>
<dbReference type="Gene3D" id="1.10.10.970">
    <property type="entry name" value="RNA 2'-phosphotransferase, Tpt1/KptA family, N-terminal domain"/>
    <property type="match status" value="1"/>
</dbReference>
<dbReference type="RefSeq" id="XP_064770433.1">
    <property type="nucleotide sequence ID" value="XM_064910345.1"/>
</dbReference>
<feature type="compositionally biased region" description="Basic residues" evidence="7">
    <location>
        <begin position="264"/>
        <end position="275"/>
    </location>
</feature>
<evidence type="ECO:0000256" key="1">
    <source>
        <dbReference type="ARBA" id="ARBA00003343"/>
    </source>
</evidence>
<keyword evidence="5" id="KW-0520">NAD</keyword>
<sequence>MTDSAPTITDNATAPTPDRSANLTRASRRLVSLLRHKAVAENLPIGSDGYVRVDDLLSRKLLGPTVTLADVKSIVAADNKTRFKLDYRGPPISTDAAAHDDPQHWFVRANQGHTMPHIQIALREITDASEVAFAVHGTNARALPSILRHGLSVAARQHIHLAQRLPDDTDVVSGMRSSSDVLIYIDLKHALADGVDFYESDNGVVLTSGDNGVLHPRYFEKVLRVPDKQHSESKKFDISLFEPVEFEREVEIEPVPADLFDRNQKRRKQPRKPRPPKSDQKTES</sequence>
<keyword evidence="9" id="KW-1185">Reference proteome</keyword>
<dbReference type="Proteomes" id="UP001498771">
    <property type="component" value="Unassembled WGS sequence"/>
</dbReference>
<dbReference type="PANTHER" id="PTHR12684">
    <property type="entry name" value="PUTATIVE PHOSPHOTRANSFERASE"/>
    <property type="match status" value="1"/>
</dbReference>
<accession>A0ABR1FC45</accession>
<dbReference type="EMBL" id="JBBJBU010000001">
    <property type="protein sequence ID" value="KAK7207400.1"/>
    <property type="molecule type" value="Genomic_DNA"/>
</dbReference>
<proteinExistence type="inferred from homology"/>
<comment type="catalytic activity">
    <reaction evidence="6">
        <text>2'-phospho-[ligated tRNA] + NAD(+) = mature tRNA + ADP-alpha-D-ribose 1'',2''-cyclic phosphate + nicotinamide</text>
        <dbReference type="Rhea" id="RHEA:23324"/>
        <dbReference type="Rhea" id="RHEA-COMP:11106"/>
        <dbReference type="Rhea" id="RHEA-COMP:11107"/>
        <dbReference type="ChEBI" id="CHEBI:17154"/>
        <dbReference type="ChEBI" id="CHEBI:57540"/>
        <dbReference type="ChEBI" id="CHEBI:76596"/>
        <dbReference type="ChEBI" id="CHEBI:82883"/>
        <dbReference type="ChEBI" id="CHEBI:85027"/>
        <dbReference type="EC" id="2.7.1.160"/>
    </reaction>
</comment>
<evidence type="ECO:0000256" key="4">
    <source>
        <dbReference type="ARBA" id="ARBA00022679"/>
    </source>
</evidence>
<dbReference type="InterPro" id="IPR042081">
    <property type="entry name" value="RNA_2'-PTrans_C"/>
</dbReference>
<evidence type="ECO:0000256" key="5">
    <source>
        <dbReference type="ARBA" id="ARBA00023027"/>
    </source>
</evidence>
<evidence type="ECO:0000313" key="9">
    <source>
        <dbReference type="Proteomes" id="UP001498771"/>
    </source>
</evidence>
<organism evidence="8 9">
    <name type="scientific">Myxozyma melibiosi</name>
    <dbReference type="NCBI Taxonomy" id="54550"/>
    <lineage>
        <taxon>Eukaryota</taxon>
        <taxon>Fungi</taxon>
        <taxon>Dikarya</taxon>
        <taxon>Ascomycota</taxon>
        <taxon>Saccharomycotina</taxon>
        <taxon>Lipomycetes</taxon>
        <taxon>Lipomycetales</taxon>
        <taxon>Lipomycetaceae</taxon>
        <taxon>Myxozyma</taxon>
    </lineage>
</organism>
<keyword evidence="4" id="KW-0808">Transferase</keyword>
<dbReference type="InterPro" id="IPR042080">
    <property type="entry name" value="RNA_2'-PTrans_N"/>
</dbReference>
<feature type="region of interest" description="Disordered" evidence="7">
    <location>
        <begin position="1"/>
        <end position="21"/>
    </location>
</feature>
<dbReference type="Gene3D" id="3.20.170.30">
    <property type="match status" value="1"/>
</dbReference>
<evidence type="ECO:0000256" key="7">
    <source>
        <dbReference type="SAM" id="MobiDB-lite"/>
    </source>
</evidence>
<evidence type="ECO:0000256" key="2">
    <source>
        <dbReference type="ARBA" id="ARBA00009836"/>
    </source>
</evidence>